<evidence type="ECO:0000256" key="1">
    <source>
        <dbReference type="SAM" id="Phobius"/>
    </source>
</evidence>
<organism evidence="2 3">
    <name type="scientific">Arthrobacter terrae</name>
    <dbReference type="NCBI Taxonomy" id="2935737"/>
    <lineage>
        <taxon>Bacteria</taxon>
        <taxon>Bacillati</taxon>
        <taxon>Actinomycetota</taxon>
        <taxon>Actinomycetes</taxon>
        <taxon>Micrococcales</taxon>
        <taxon>Micrococcaceae</taxon>
        <taxon>Arthrobacter</taxon>
    </lineage>
</organism>
<keyword evidence="1" id="KW-0472">Membrane</keyword>
<feature type="transmembrane region" description="Helical" evidence="1">
    <location>
        <begin position="6"/>
        <end position="22"/>
    </location>
</feature>
<reference evidence="2 3" key="1">
    <citation type="submission" date="2020-11" db="EMBL/GenBank/DDBJ databases">
        <title>Arthrobacter antarcticus sp. nov., isolated from Antarctic Soil.</title>
        <authorList>
            <person name="Li J."/>
        </authorList>
    </citation>
    <scope>NUCLEOTIDE SEQUENCE [LARGE SCALE GENOMIC DNA]</scope>
    <source>
        <strain evidence="2 3">Z1-20</strain>
    </source>
</reference>
<keyword evidence="1" id="KW-1133">Transmembrane helix</keyword>
<proteinExistence type="predicted"/>
<feature type="transmembrane region" description="Helical" evidence="1">
    <location>
        <begin position="34"/>
        <end position="56"/>
    </location>
</feature>
<dbReference type="EMBL" id="JADNYM010000029">
    <property type="protein sequence ID" value="MBG0741392.1"/>
    <property type="molecule type" value="Genomic_DNA"/>
</dbReference>
<evidence type="ECO:0000313" key="3">
    <source>
        <dbReference type="Proteomes" id="UP000655366"/>
    </source>
</evidence>
<name>A0A931CQX8_9MICC</name>
<accession>A0A931CQX8</accession>
<dbReference type="AlphaFoldDB" id="A0A931CQX8"/>
<sequence length="59" mass="6792">MLDVFASVVWSFVVVKLFIGNLEKVMRAVIAPQAVWILDFRWLLVLVFAALLRLLLFNS</sequence>
<protein>
    <submittedName>
        <fullName evidence="2">Uncharacterized protein</fullName>
    </submittedName>
</protein>
<dbReference type="RefSeq" id="WP_196398325.1">
    <property type="nucleotide sequence ID" value="NZ_JADNYM010000029.1"/>
</dbReference>
<evidence type="ECO:0000313" key="2">
    <source>
        <dbReference type="EMBL" id="MBG0741392.1"/>
    </source>
</evidence>
<comment type="caution">
    <text evidence="2">The sequence shown here is derived from an EMBL/GenBank/DDBJ whole genome shotgun (WGS) entry which is preliminary data.</text>
</comment>
<keyword evidence="3" id="KW-1185">Reference proteome</keyword>
<keyword evidence="1" id="KW-0812">Transmembrane</keyword>
<gene>
    <name evidence="2" type="ORF">IV500_18680</name>
</gene>
<dbReference type="Proteomes" id="UP000655366">
    <property type="component" value="Unassembled WGS sequence"/>
</dbReference>